<evidence type="ECO:0000313" key="3">
    <source>
        <dbReference type="Proteomes" id="UP000693892"/>
    </source>
</evidence>
<dbReference type="PANTHER" id="PTHR30222">
    <property type="entry name" value="SPERMIDINE/PUTRESCINE-BINDING PERIPLASMIC PROTEIN"/>
    <property type="match status" value="1"/>
</dbReference>
<accession>A0A916K263</accession>
<proteinExistence type="predicted"/>
<dbReference type="PROSITE" id="PS51318">
    <property type="entry name" value="TAT"/>
    <property type="match status" value="1"/>
</dbReference>
<evidence type="ECO:0000256" key="1">
    <source>
        <dbReference type="ARBA" id="ARBA00022729"/>
    </source>
</evidence>
<dbReference type="EMBL" id="CAJVAP010000023">
    <property type="protein sequence ID" value="CAG7616070.1"/>
    <property type="molecule type" value="Genomic_DNA"/>
</dbReference>
<dbReference type="Proteomes" id="UP000693892">
    <property type="component" value="Unassembled WGS sequence"/>
</dbReference>
<evidence type="ECO:0008006" key="4">
    <source>
        <dbReference type="Google" id="ProtNLM"/>
    </source>
</evidence>
<evidence type="ECO:0000313" key="2">
    <source>
        <dbReference type="EMBL" id="CAG7616070.1"/>
    </source>
</evidence>
<dbReference type="CDD" id="cd13590">
    <property type="entry name" value="PBP2_PotD_PotF_like"/>
    <property type="match status" value="1"/>
</dbReference>
<comment type="caution">
    <text evidence="2">The sequence shown here is derived from an EMBL/GenBank/DDBJ whole genome shotgun (WGS) entry which is preliminary data.</text>
</comment>
<keyword evidence="1" id="KW-0732">Signal</keyword>
<keyword evidence="3" id="KW-1185">Reference proteome</keyword>
<organism evidence="2 3">
    <name type="scientific">Leucobacter soli</name>
    <dbReference type="NCBI Taxonomy" id="2812850"/>
    <lineage>
        <taxon>Bacteria</taxon>
        <taxon>Bacillati</taxon>
        <taxon>Actinomycetota</taxon>
        <taxon>Actinomycetes</taxon>
        <taxon>Micrococcales</taxon>
        <taxon>Microbacteriaceae</taxon>
        <taxon>Leucobacter</taxon>
    </lineage>
</organism>
<dbReference type="AlphaFoldDB" id="A0A916K263"/>
<name>A0A916K263_9MICO</name>
<dbReference type="Pfam" id="PF13416">
    <property type="entry name" value="SBP_bac_8"/>
    <property type="match status" value="1"/>
</dbReference>
<protein>
    <recommendedName>
        <fullName evidence="4">Spermidine/putrescine transport system substrate-binding protein</fullName>
    </recommendedName>
</protein>
<reference evidence="2" key="1">
    <citation type="submission" date="2021-06" db="EMBL/GenBank/DDBJ databases">
        <authorList>
            <person name="Criscuolo A."/>
        </authorList>
    </citation>
    <scope>NUCLEOTIDE SEQUENCE</scope>
    <source>
        <strain evidence="2">CIP111803</strain>
    </source>
</reference>
<sequence>MTEHTPIRILADASQVPGVVRNLSRRRLLSATAIVGGSALLAACSSGGGGTSTGGGGDSTATGGPLEDELSIFTWGDYDAPEVLEGFTAELGPKIILDSYGSNEEMISKLIAAKGTAGYDILVPTGVYIPQLIEHGLLMKLNMDLIPNIEHMDPEFLNLAWDPNGEYSICKAWGTTGFVYDKTVIKRDLKTWNDFLDAAKNEASGKTSVLDDPAELTGMYFWANGIDWSTTDEAELQAAEDFLVNELAPHISTFDSYPGGGAISQGTAALFQAWNGDARQGILESKDPDKWQWVLGAPATELWVDNWVISSSAPNPEAAHAFINFVLEPENQLLNVSYIGYHTGAKDIEQKARDAELPMLDLIFFTPEQIATMHEGEVNEATERVVDIYNKMKAAASA</sequence>
<dbReference type="InterPro" id="IPR006059">
    <property type="entry name" value="SBP"/>
</dbReference>
<dbReference type="PANTHER" id="PTHR30222:SF17">
    <property type="entry name" value="SPERMIDINE_PUTRESCINE-BINDING PERIPLASMIC PROTEIN"/>
    <property type="match status" value="1"/>
</dbReference>
<dbReference type="InterPro" id="IPR006311">
    <property type="entry name" value="TAT_signal"/>
</dbReference>
<dbReference type="RefSeq" id="WP_218115884.1">
    <property type="nucleotide sequence ID" value="NZ_CAJVAP010000023.1"/>
</dbReference>
<gene>
    <name evidence="2" type="ORF">LEUCIP111803_01946</name>
</gene>